<keyword evidence="4" id="KW-0472">Membrane</keyword>
<dbReference type="InterPro" id="IPR007656">
    <property type="entry name" value="GTD-bd"/>
</dbReference>
<feature type="coiled-coil region" evidence="5">
    <location>
        <begin position="87"/>
        <end position="135"/>
    </location>
</feature>
<keyword evidence="5" id="KW-0175">Coiled coil</keyword>
<evidence type="ECO:0000256" key="1">
    <source>
        <dbReference type="ARBA" id="ARBA00004370"/>
    </source>
</evidence>
<evidence type="ECO:0000313" key="8">
    <source>
        <dbReference type="Proteomes" id="UP000077755"/>
    </source>
</evidence>
<feature type="domain" description="GTD-binding" evidence="6">
    <location>
        <begin position="71"/>
        <end position="169"/>
    </location>
</feature>
<evidence type="ECO:0000256" key="2">
    <source>
        <dbReference type="ARBA" id="ARBA00022692"/>
    </source>
</evidence>
<evidence type="ECO:0000313" key="7">
    <source>
        <dbReference type="EMBL" id="WOG98232.1"/>
    </source>
</evidence>
<name>A0AAF0WYL6_DAUCS</name>
<dbReference type="PANTHER" id="PTHR31422">
    <property type="entry name" value="BNAANNG28530D PROTEIN"/>
    <property type="match status" value="1"/>
</dbReference>
<evidence type="ECO:0000256" key="3">
    <source>
        <dbReference type="ARBA" id="ARBA00022989"/>
    </source>
</evidence>
<keyword evidence="2" id="KW-0812">Transmembrane</keyword>
<proteinExistence type="predicted"/>
<organism evidence="7 8">
    <name type="scientific">Daucus carota subsp. sativus</name>
    <name type="common">Carrot</name>
    <dbReference type="NCBI Taxonomy" id="79200"/>
    <lineage>
        <taxon>Eukaryota</taxon>
        <taxon>Viridiplantae</taxon>
        <taxon>Streptophyta</taxon>
        <taxon>Embryophyta</taxon>
        <taxon>Tracheophyta</taxon>
        <taxon>Spermatophyta</taxon>
        <taxon>Magnoliopsida</taxon>
        <taxon>eudicotyledons</taxon>
        <taxon>Gunneridae</taxon>
        <taxon>Pentapetalae</taxon>
        <taxon>asterids</taxon>
        <taxon>campanulids</taxon>
        <taxon>Apiales</taxon>
        <taxon>Apiaceae</taxon>
        <taxon>Apioideae</taxon>
        <taxon>Scandiceae</taxon>
        <taxon>Daucinae</taxon>
        <taxon>Daucus</taxon>
        <taxon>Daucus sect. Daucus</taxon>
    </lineage>
</organism>
<dbReference type="GO" id="GO:0080115">
    <property type="term" value="F:myosin XI tail binding"/>
    <property type="evidence" value="ECO:0007669"/>
    <property type="project" value="UniProtKB-ARBA"/>
</dbReference>
<dbReference type="Proteomes" id="UP000077755">
    <property type="component" value="Chromosome 4"/>
</dbReference>
<dbReference type="EMBL" id="CP093346">
    <property type="protein sequence ID" value="WOG98232.1"/>
    <property type="molecule type" value="Genomic_DNA"/>
</dbReference>
<evidence type="ECO:0000256" key="4">
    <source>
        <dbReference type="ARBA" id="ARBA00023136"/>
    </source>
</evidence>
<evidence type="ECO:0000259" key="6">
    <source>
        <dbReference type="PROSITE" id="PS51775"/>
    </source>
</evidence>
<dbReference type="PROSITE" id="PS51775">
    <property type="entry name" value="GTD_BINDING"/>
    <property type="match status" value="1"/>
</dbReference>
<feature type="coiled-coil region" evidence="5">
    <location>
        <begin position="399"/>
        <end position="426"/>
    </location>
</feature>
<dbReference type="GO" id="GO:0016020">
    <property type="term" value="C:membrane"/>
    <property type="evidence" value="ECO:0007669"/>
    <property type="project" value="UniProtKB-SubCell"/>
</dbReference>
<comment type="subcellular location">
    <subcellularLocation>
        <location evidence="1">Membrane</location>
    </subcellularLocation>
</comment>
<gene>
    <name evidence="7" type="ORF">DCAR_0417573</name>
</gene>
<dbReference type="Pfam" id="PF04576">
    <property type="entry name" value="Zein-binding"/>
    <property type="match status" value="1"/>
</dbReference>
<accession>A0AAF0WYL6</accession>
<dbReference type="AlphaFoldDB" id="A0AAF0WYL6"/>
<reference evidence="7" key="2">
    <citation type="submission" date="2022-03" db="EMBL/GenBank/DDBJ databases">
        <title>Draft title - Genomic analysis of global carrot germplasm unveils the trajectory of domestication and the origin of high carotenoid orange carrot.</title>
        <authorList>
            <person name="Iorizzo M."/>
            <person name="Ellison S."/>
            <person name="Senalik D."/>
            <person name="Macko-Podgorni A."/>
            <person name="Grzebelus D."/>
            <person name="Bostan H."/>
            <person name="Rolling W."/>
            <person name="Curaba J."/>
            <person name="Simon P."/>
        </authorList>
    </citation>
    <scope>NUCLEOTIDE SEQUENCE</scope>
    <source>
        <tissue evidence="7">Leaf</tissue>
    </source>
</reference>
<dbReference type="PANTHER" id="PTHR31422:SF0">
    <property type="entry name" value="MYOSIN-BINDING PROTEIN 7"/>
    <property type="match status" value="1"/>
</dbReference>
<keyword evidence="8" id="KW-1185">Reference proteome</keyword>
<protein>
    <recommendedName>
        <fullName evidence="6">GTD-binding domain-containing protein</fullName>
    </recommendedName>
</protein>
<keyword evidence="3" id="KW-1133">Transmembrane helix</keyword>
<reference evidence="7" key="1">
    <citation type="journal article" date="2016" name="Nat. Genet.">
        <title>A high-quality carrot genome assembly provides new insights into carotenoid accumulation and asterid genome evolution.</title>
        <authorList>
            <person name="Iorizzo M."/>
            <person name="Ellison S."/>
            <person name="Senalik D."/>
            <person name="Zeng P."/>
            <person name="Satapoomin P."/>
            <person name="Huang J."/>
            <person name="Bowman M."/>
            <person name="Iovene M."/>
            <person name="Sanseverino W."/>
            <person name="Cavagnaro P."/>
            <person name="Yildiz M."/>
            <person name="Macko-Podgorni A."/>
            <person name="Moranska E."/>
            <person name="Grzebelus E."/>
            <person name="Grzebelus D."/>
            <person name="Ashrafi H."/>
            <person name="Zheng Z."/>
            <person name="Cheng S."/>
            <person name="Spooner D."/>
            <person name="Van Deynze A."/>
            <person name="Simon P."/>
        </authorList>
    </citation>
    <scope>NUCLEOTIDE SEQUENCE</scope>
    <source>
        <tissue evidence="7">Leaf</tissue>
    </source>
</reference>
<sequence length="516" mass="58161">MATSSREDQSLNSYEDCPCDCDCDICNCATAKQSDSGTRQLSTPVKRKLRELEEGNRLVDVSQVARVEMSNECVALREMVSNQQISIVDLSIELEEERNAASTAANEAMSMILRLQKEKAEIQMEARQFKRFAEERMAHDSHEIGALEDLVYKREQTIQALTCEIRAYKDRLMSFGLTEEEAAAVGEKGEAALNRVEESLDLQNETPTYDYPAIKCNSSADEALSEVEGDLFDVEKYALCDTPSSREHLKDLENRINDLEKSPRTEVDFYGTKTVFEKVIVGRSPRRSRHITRFSSDSSSLHFATVKETGSEVADDSPKFDSVKKFDSINSERLSNLKKVDNASEVGDDMSDRVYTIDSVHEVSSVDARDAEVSIRICEDYTTTPMESPNTADAGTSEIKKLYLRLQALEADRESMRQALISMRTDKAQLLLLKEIAQQFCKDKSPARVEVRKSSVGGKFSIMSIFKLAASFIFWKKKASRSRYMCRMSPNNVGLLMLLEKGPSIGQWRCLTRTQV</sequence>
<evidence type="ECO:0000256" key="5">
    <source>
        <dbReference type="SAM" id="Coils"/>
    </source>
</evidence>